<reference evidence="2" key="1">
    <citation type="submission" date="2021-02" db="EMBL/GenBank/DDBJ databases">
        <authorList>
            <person name="Dougan E. K."/>
            <person name="Rhodes N."/>
            <person name="Thang M."/>
            <person name="Chan C."/>
        </authorList>
    </citation>
    <scope>NUCLEOTIDE SEQUENCE</scope>
</reference>
<keyword evidence="1" id="KW-0472">Membrane</keyword>
<dbReference type="AlphaFoldDB" id="A0A813DBN9"/>
<evidence type="ECO:0000313" key="3">
    <source>
        <dbReference type="Proteomes" id="UP000654075"/>
    </source>
</evidence>
<keyword evidence="1" id="KW-1133">Transmembrane helix</keyword>
<keyword evidence="3" id="KW-1185">Reference proteome</keyword>
<proteinExistence type="predicted"/>
<evidence type="ECO:0008006" key="4">
    <source>
        <dbReference type="Google" id="ProtNLM"/>
    </source>
</evidence>
<evidence type="ECO:0000256" key="1">
    <source>
        <dbReference type="SAM" id="Phobius"/>
    </source>
</evidence>
<sequence>MRWWHGSWRAQSASVSPALMHLSRKSAGKARVAHSMPLPLRLVPLTFLLYQFSLLLFVACFTAAFVVGNDCEKRNMIGNDRKEEKRTESRSAPAACRLQRKEECISIVFIYLALPRKRNASEARVSSSILPSFCK</sequence>
<evidence type="ECO:0000313" key="2">
    <source>
        <dbReference type="EMBL" id="CAE8583620.1"/>
    </source>
</evidence>
<name>A0A813DBN9_POLGL</name>
<feature type="transmembrane region" description="Helical" evidence="1">
    <location>
        <begin position="47"/>
        <end position="67"/>
    </location>
</feature>
<dbReference type="EMBL" id="CAJNNV010000814">
    <property type="protein sequence ID" value="CAE8583620.1"/>
    <property type="molecule type" value="Genomic_DNA"/>
</dbReference>
<organism evidence="2 3">
    <name type="scientific">Polarella glacialis</name>
    <name type="common">Dinoflagellate</name>
    <dbReference type="NCBI Taxonomy" id="89957"/>
    <lineage>
        <taxon>Eukaryota</taxon>
        <taxon>Sar</taxon>
        <taxon>Alveolata</taxon>
        <taxon>Dinophyceae</taxon>
        <taxon>Suessiales</taxon>
        <taxon>Suessiaceae</taxon>
        <taxon>Polarella</taxon>
    </lineage>
</organism>
<comment type="caution">
    <text evidence="2">The sequence shown here is derived from an EMBL/GenBank/DDBJ whole genome shotgun (WGS) entry which is preliminary data.</text>
</comment>
<dbReference type="Proteomes" id="UP000654075">
    <property type="component" value="Unassembled WGS sequence"/>
</dbReference>
<protein>
    <recommendedName>
        <fullName evidence="4">Transmembrane protein</fullName>
    </recommendedName>
</protein>
<accession>A0A813DBN9</accession>
<gene>
    <name evidence="2" type="ORF">PGLA1383_LOCUS2577</name>
</gene>
<keyword evidence="1" id="KW-0812">Transmembrane</keyword>